<dbReference type="Gene3D" id="3.30.420.140">
    <property type="entry name" value="YqgF/RNase H-like domain"/>
    <property type="match status" value="1"/>
</dbReference>
<comment type="caution">
    <text evidence="2">The sequence shown here is derived from an EMBL/GenBank/DDBJ whole genome shotgun (WGS) entry which is preliminary data.</text>
</comment>
<feature type="domain" description="S1 motif" evidence="1">
    <location>
        <begin position="682"/>
        <end position="751"/>
    </location>
</feature>
<dbReference type="InterPro" id="IPR012340">
    <property type="entry name" value="NA-bd_OB-fold"/>
</dbReference>
<dbReference type="InterPro" id="IPR032639">
    <property type="entry name" value="Tex_YqgF"/>
</dbReference>
<dbReference type="SUPFAM" id="SSF50249">
    <property type="entry name" value="Nucleic acid-binding proteins"/>
    <property type="match status" value="1"/>
</dbReference>
<dbReference type="InterPro" id="IPR006641">
    <property type="entry name" value="YqgF/RNaseH-like_dom"/>
</dbReference>
<dbReference type="InterPro" id="IPR044146">
    <property type="entry name" value="S1_Tex"/>
</dbReference>
<reference evidence="2 3" key="1">
    <citation type="submission" date="2020-10" db="EMBL/GenBank/DDBJ databases">
        <title>ChiBAC.</title>
        <authorList>
            <person name="Zenner C."/>
            <person name="Hitch T.C.A."/>
            <person name="Clavel T."/>
        </authorList>
    </citation>
    <scope>NUCLEOTIDE SEQUENCE [LARGE SCALE GENOMIC DNA]</scope>
    <source>
        <strain evidence="2 3">DSM 108706</strain>
    </source>
</reference>
<name>A0ABR9QX34_9FIRM</name>
<dbReference type="Gene3D" id="1.10.150.310">
    <property type="entry name" value="Tex RuvX-like domain-like"/>
    <property type="match status" value="1"/>
</dbReference>
<dbReference type="InterPro" id="IPR010994">
    <property type="entry name" value="RuvA_2-like"/>
</dbReference>
<gene>
    <name evidence="2" type="ORF">INF20_03960</name>
</gene>
<dbReference type="Pfam" id="PF22706">
    <property type="entry name" value="Tex_central_region"/>
    <property type="match status" value="1"/>
</dbReference>
<dbReference type="CDD" id="cd05685">
    <property type="entry name" value="S1_Tex"/>
    <property type="match status" value="1"/>
</dbReference>
<dbReference type="SMART" id="SM00732">
    <property type="entry name" value="YqgFc"/>
    <property type="match status" value="1"/>
</dbReference>
<evidence type="ECO:0000259" key="1">
    <source>
        <dbReference type="PROSITE" id="PS50126"/>
    </source>
</evidence>
<dbReference type="PANTHER" id="PTHR10724">
    <property type="entry name" value="30S RIBOSOMAL PROTEIN S1"/>
    <property type="match status" value="1"/>
</dbReference>
<dbReference type="Pfam" id="PF17674">
    <property type="entry name" value="HHH_9"/>
    <property type="match status" value="2"/>
</dbReference>
<protein>
    <submittedName>
        <fullName evidence="2">RNA-binding transcriptional accessory protein</fullName>
    </submittedName>
</protein>
<dbReference type="RefSeq" id="WP_226385083.1">
    <property type="nucleotide sequence ID" value="NZ_JADCKA010000005.1"/>
</dbReference>
<dbReference type="Pfam" id="PF16921">
    <property type="entry name" value="Tex_YqgF"/>
    <property type="match status" value="1"/>
</dbReference>
<dbReference type="InterPro" id="IPR023323">
    <property type="entry name" value="Tex-like_dom_sf"/>
</dbReference>
<dbReference type="InterPro" id="IPR055179">
    <property type="entry name" value="Tex-like_central_region"/>
</dbReference>
<dbReference type="SUPFAM" id="SSF53098">
    <property type="entry name" value="Ribonuclease H-like"/>
    <property type="match status" value="1"/>
</dbReference>
<dbReference type="InterPro" id="IPR037027">
    <property type="entry name" value="YqgF/RNaseH-like_dom_sf"/>
</dbReference>
<dbReference type="PROSITE" id="PS50126">
    <property type="entry name" value="S1"/>
    <property type="match status" value="1"/>
</dbReference>
<dbReference type="SUPFAM" id="SSF47781">
    <property type="entry name" value="RuvA domain 2-like"/>
    <property type="match status" value="2"/>
</dbReference>
<dbReference type="InterPro" id="IPR018974">
    <property type="entry name" value="Tex-like_N"/>
</dbReference>
<dbReference type="InterPro" id="IPR050437">
    <property type="entry name" value="Ribos_protein_bS1-like"/>
</dbReference>
<dbReference type="Proteomes" id="UP001516588">
    <property type="component" value="Unassembled WGS sequence"/>
</dbReference>
<dbReference type="InterPro" id="IPR012337">
    <property type="entry name" value="RNaseH-like_sf"/>
</dbReference>
<organism evidence="2 3">
    <name type="scientific">Gallibacter intestinalis</name>
    <dbReference type="NCBI Taxonomy" id="2779356"/>
    <lineage>
        <taxon>Bacteria</taxon>
        <taxon>Bacillati</taxon>
        <taxon>Bacillota</taxon>
        <taxon>Clostridia</taxon>
        <taxon>Eubacteriales</taxon>
        <taxon>Eubacteriaceae</taxon>
        <taxon>Gallibacter</taxon>
    </lineage>
</organism>
<dbReference type="SUPFAM" id="SSF158832">
    <property type="entry name" value="Tex N-terminal region-like"/>
    <property type="match status" value="1"/>
</dbReference>
<dbReference type="InterPro" id="IPR041692">
    <property type="entry name" value="HHH_9"/>
</dbReference>
<keyword evidence="3" id="KW-1185">Reference proteome</keyword>
<dbReference type="EMBL" id="JADCKA010000005">
    <property type="protein sequence ID" value="MBE5035436.1"/>
    <property type="molecule type" value="Genomic_DNA"/>
</dbReference>
<dbReference type="Gene3D" id="1.10.3500.10">
    <property type="entry name" value="Tex N-terminal region-like"/>
    <property type="match status" value="1"/>
</dbReference>
<dbReference type="InterPro" id="IPR023319">
    <property type="entry name" value="Tex-like_HTH_dom_sf"/>
</dbReference>
<dbReference type="Pfam" id="PF00575">
    <property type="entry name" value="S1"/>
    <property type="match status" value="1"/>
</dbReference>
<dbReference type="Gene3D" id="1.10.10.650">
    <property type="entry name" value="RuvA domain 2-like"/>
    <property type="match status" value="1"/>
</dbReference>
<proteinExistence type="predicted"/>
<dbReference type="Gene3D" id="2.40.50.140">
    <property type="entry name" value="Nucleic acid-binding proteins"/>
    <property type="match status" value="1"/>
</dbReference>
<dbReference type="PANTHER" id="PTHR10724:SF10">
    <property type="entry name" value="S1 RNA-BINDING DOMAIN-CONTAINING PROTEIN 1"/>
    <property type="match status" value="1"/>
</dbReference>
<dbReference type="Pfam" id="PF12836">
    <property type="entry name" value="HHH_3"/>
    <property type="match status" value="1"/>
</dbReference>
<evidence type="ECO:0000313" key="2">
    <source>
        <dbReference type="EMBL" id="MBE5035436.1"/>
    </source>
</evidence>
<dbReference type="Pfam" id="PF09371">
    <property type="entry name" value="Tex_N"/>
    <property type="match status" value="1"/>
</dbReference>
<dbReference type="SMART" id="SM00316">
    <property type="entry name" value="S1"/>
    <property type="match status" value="1"/>
</dbReference>
<accession>A0ABR9QX34</accession>
<evidence type="ECO:0000313" key="3">
    <source>
        <dbReference type="Proteomes" id="UP001516588"/>
    </source>
</evidence>
<sequence>MTDIAAKIAGEFGVRESQVSAAIDLIDQGNTIPFIARYRKEATGGLDDEVLRAIDERLAYLRGLEERKEEVIRLIDEQGKLTEELKAEIMKAEVLQRVEDLYKPYKQKKATRASKAREKGLEPLALTFLEQKLTEGEPKELAAEFVDAEKGVETPEDAIQGAMDIIAEMISDDAEIIDIIREKTAAHGMIKTEATDPEAKSVYEMYYDSSEPVSKMPNHRVLAINRGEKEEFIKVKVETDTESMERAIADKVITNSDSIFTEILNETIADSYKRLIAPSVERETRNALTERAEAEAVKIFAKNTEKLLMTPPVKGARIIAIDPGYRTGCKVAVIDETGKLLAYTTIYPTKPKEDIAGTERTLEKLADRFKINTIVIGNGTASRETEEVVASYIKKSGRDIRYTIVNEAGASVYSASKLATEEYPDLDVTTRGAMSLGRRLQDPLAELVKIPTKSIGVGQYQHDINQKNLEKALDDVVEDCVNRVGVDLNTASASLLSHIAGISSAVAKNIIAYREENGPFSDRKQLKKVPKLGPKAFEQCAGFLRISDGKNPLDATSVHPESYEAAERVLKTLGIKGEDLAKGGVADIEERVCTQFAPNEQERPKSRAKGLAALKDMAPKKDNPLKNLGKAMDKMAQELEIGEFTVRDIVEEIKKPGRDPREDAPEVVFRRDVRDFDDLEPGMEMTGTVRNVVDFGAFVDIGVKNDGLVHVSQMSDRFIKHPMDVVSVGDTVKVKILEVDKERQKISLTMKLK</sequence>
<dbReference type="InterPro" id="IPR003029">
    <property type="entry name" value="S1_domain"/>
</dbReference>